<comment type="caution">
    <text evidence="2">The sequence shown here is derived from an EMBL/GenBank/DDBJ whole genome shotgun (WGS) entry which is preliminary data.</text>
</comment>
<feature type="transmembrane region" description="Helical" evidence="1">
    <location>
        <begin position="108"/>
        <end position="130"/>
    </location>
</feature>
<dbReference type="STRING" id="1834191.A5886_000344"/>
<keyword evidence="1" id="KW-0472">Membrane</keyword>
<reference evidence="2 3" key="1">
    <citation type="submission" date="2017-05" db="EMBL/GenBank/DDBJ databases">
        <title>The Genome Sequence of Enterococcus sp. 8G7_MSG3316.</title>
        <authorList>
            <consortium name="The Broad Institute Genomics Platform"/>
            <consortium name="The Broad Institute Genomic Center for Infectious Diseases"/>
            <person name="Earl A."/>
            <person name="Manson A."/>
            <person name="Schwartman J."/>
            <person name="Gilmore M."/>
            <person name="Abouelleil A."/>
            <person name="Cao P."/>
            <person name="Chapman S."/>
            <person name="Cusick C."/>
            <person name="Shea T."/>
            <person name="Young S."/>
            <person name="Neafsey D."/>
            <person name="Nusbaum C."/>
            <person name="Birren B."/>
        </authorList>
    </citation>
    <scope>NUCLEOTIDE SEQUENCE [LARGE SCALE GENOMIC DNA]</scope>
    <source>
        <strain evidence="2 3">8G7_MSG3316</strain>
    </source>
</reference>
<sequence>MKELMNLNSPIIKILGRTTDLFLLNILFLVTSIPIITIGASLVSLNTSWQKILKDNDEGIVRSYFTCFKKNFVQATISWLVILLMTVLFLIDFYLFEQQTAQIRAIGLGVLFPFVLALLLLFLLLFSYLGRYEDTIARSVKNCFLIAVQNGKQILFLLSFNIAVIYFSLSSPERLLTSIYFYTFGGFSVISLINNLTFRKIYLKVEKNFFQLQG</sequence>
<protein>
    <recommendedName>
        <fullName evidence="4">DUF624 domain-containing protein</fullName>
    </recommendedName>
</protein>
<dbReference type="AlphaFoldDB" id="A0A242A2M0"/>
<evidence type="ECO:0008006" key="4">
    <source>
        <dbReference type="Google" id="ProtNLM"/>
    </source>
</evidence>
<dbReference type="OrthoDB" id="9814991at2"/>
<dbReference type="InterPro" id="IPR006938">
    <property type="entry name" value="DUF624"/>
</dbReference>
<accession>A0A242A2M0</accession>
<dbReference type="RefSeq" id="WP_086273343.1">
    <property type="nucleotide sequence ID" value="NZ_NGKU01000001.1"/>
</dbReference>
<evidence type="ECO:0000256" key="1">
    <source>
        <dbReference type="SAM" id="Phobius"/>
    </source>
</evidence>
<proteinExistence type="predicted"/>
<dbReference type="Pfam" id="PF04854">
    <property type="entry name" value="DUF624"/>
    <property type="match status" value="1"/>
</dbReference>
<keyword evidence="1" id="KW-0812">Transmembrane</keyword>
<feature type="transmembrane region" description="Helical" evidence="1">
    <location>
        <begin position="22"/>
        <end position="45"/>
    </location>
</feature>
<evidence type="ECO:0000313" key="2">
    <source>
        <dbReference type="EMBL" id="OTN75274.1"/>
    </source>
</evidence>
<keyword evidence="3" id="KW-1185">Reference proteome</keyword>
<dbReference type="EMBL" id="NGKU01000001">
    <property type="protein sequence ID" value="OTN75274.1"/>
    <property type="molecule type" value="Genomic_DNA"/>
</dbReference>
<keyword evidence="1" id="KW-1133">Transmembrane helix</keyword>
<name>A0A242A2M0_9ENTE</name>
<feature type="transmembrane region" description="Helical" evidence="1">
    <location>
        <begin position="72"/>
        <end position="96"/>
    </location>
</feature>
<dbReference type="Proteomes" id="UP000195043">
    <property type="component" value="Unassembled WGS sequence"/>
</dbReference>
<organism evidence="2 3">
    <name type="scientific">Candidatus Enterococcus testudinis</name>
    <dbReference type="NCBI Taxonomy" id="1834191"/>
    <lineage>
        <taxon>Bacteria</taxon>
        <taxon>Bacillati</taxon>
        <taxon>Bacillota</taxon>
        <taxon>Bacilli</taxon>
        <taxon>Lactobacillales</taxon>
        <taxon>Enterococcaceae</taxon>
        <taxon>Enterococcus</taxon>
    </lineage>
</organism>
<evidence type="ECO:0000313" key="3">
    <source>
        <dbReference type="Proteomes" id="UP000195043"/>
    </source>
</evidence>
<feature type="transmembrane region" description="Helical" evidence="1">
    <location>
        <begin position="179"/>
        <end position="198"/>
    </location>
</feature>
<gene>
    <name evidence="2" type="ORF">A5886_000344</name>
</gene>